<keyword evidence="5 9" id="KW-0547">Nucleotide-binding</keyword>
<sequence>MTDFFSDFVNGQRRQRHSRVRRLMVLSGEPGWCEIQALRLRRQLEGDWLWIGAHAPPGVTSLAAAKVRTLLGREFTHAIFDARQGLDVEAWAMLAGTLRAGSWLILLAPEWQSWAHRPDEDSLRWSERPQPISTPHFVRHLQRHLLADDEVAVWRQGETPAVSPLHSRPERQPPDGEPTDQQLAVLQQLIAAPPGVYVVIAPRGRGKSALAGMLTRRRAGACWATAPSRSATDVLQRHARGDTRFWAPDALLEHCRLNPRPAVDWLLIDEAAAIPSSVLTALLPYFRRILMTTTVQGYEGTGRGFLLKFCALLPQCRVFTLDKPLRWAEDDPLERVLDNALLFAEPGLIADESHSAPSGAAPELREESAAGWLRRPQRLQQCYALLCSAHYRTSPLDLRRLLDAPGMHVYSASVAGALNGVLWLVDEGGLSRELAHEVWAGRRRPRGNLAAQSLAAHAGLWRAPTLRSRRISRIAVAAVYRRQGIGQAMIAHQILAARSQGLDYLSVSFGYQPALWAFWRSCGFQLARIGSHLEASSGCYSAMALLPLSDEGYSLAEQATRQLARDWFWLCRVIPLDLPLPLDESTALDDEDWRALAGFAFASRPMEASFAALCRLLANSALPLPALRLLGEKPRDIEQMVNALGLSGKKTLLQRWREETALALEQHDSAAYDVWRRRTQPDGAISTEGGAK</sequence>
<dbReference type="EMBL" id="CP034036">
    <property type="protein sequence ID" value="QCR05536.1"/>
    <property type="molecule type" value="Genomic_DNA"/>
</dbReference>
<keyword evidence="1 9" id="KW-0963">Cytoplasm</keyword>
<dbReference type="Gene3D" id="3.40.50.11040">
    <property type="match status" value="1"/>
</dbReference>
<evidence type="ECO:0000256" key="4">
    <source>
        <dbReference type="ARBA" id="ARBA00022694"/>
    </source>
</evidence>
<dbReference type="OrthoDB" id="5578851at2"/>
<evidence type="ECO:0000256" key="7">
    <source>
        <dbReference type="ARBA" id="ARBA00022884"/>
    </source>
</evidence>
<proteinExistence type="inferred from homology"/>
<keyword evidence="2 9" id="KW-0820">tRNA-binding</keyword>
<evidence type="ECO:0000259" key="11">
    <source>
        <dbReference type="PROSITE" id="PS51186"/>
    </source>
</evidence>
<feature type="domain" description="N-acetyltransferase" evidence="11">
    <location>
        <begin position="362"/>
        <end position="546"/>
    </location>
</feature>
<dbReference type="PROSITE" id="PS51186">
    <property type="entry name" value="GNAT"/>
    <property type="match status" value="1"/>
</dbReference>
<dbReference type="RefSeq" id="WP_009113845.1">
    <property type="nucleotide sequence ID" value="NZ_CP034036.1"/>
</dbReference>
<dbReference type="Proteomes" id="UP000295985">
    <property type="component" value="Unassembled WGS sequence"/>
</dbReference>
<dbReference type="InterPro" id="IPR032672">
    <property type="entry name" value="TmcA/NAT10/Kre33"/>
</dbReference>
<reference evidence="13 15" key="2">
    <citation type="submission" date="2018-11" db="EMBL/GenBank/DDBJ databases">
        <title>Genome sequences of Brenneria nigrifluens and Brenneria rubrifaciens.</title>
        <authorList>
            <person name="Poret-Peterson A.T."/>
            <person name="McClean A.E."/>
            <person name="Kluepfel D.A."/>
        </authorList>
    </citation>
    <scope>NUCLEOTIDE SEQUENCE [LARGE SCALE GENOMIC DNA]</scope>
    <source>
        <strain evidence="13 15">ATCC 13028</strain>
    </source>
</reference>
<dbReference type="GO" id="GO:0000049">
    <property type="term" value="F:tRNA binding"/>
    <property type="evidence" value="ECO:0007669"/>
    <property type="project" value="UniProtKB-UniRule"/>
</dbReference>
<keyword evidence="3 9" id="KW-0808">Transferase</keyword>
<dbReference type="GO" id="GO:0051392">
    <property type="term" value="F:tRNA cytidine N4-acetyltransferase activity"/>
    <property type="evidence" value="ECO:0007669"/>
    <property type="project" value="UniProtKB-UniRule"/>
</dbReference>
<dbReference type="HAMAP" id="MF_01886">
    <property type="entry name" value="tRNA_acetyltr_TmcA"/>
    <property type="match status" value="1"/>
</dbReference>
<evidence type="ECO:0000313" key="15">
    <source>
        <dbReference type="Proteomes" id="UP000303847"/>
    </source>
</evidence>
<dbReference type="Gene3D" id="3.40.630.30">
    <property type="match status" value="1"/>
</dbReference>
<dbReference type="GO" id="GO:1990883">
    <property type="term" value="F:18S rRNA cytidine N-acetyltransferase activity"/>
    <property type="evidence" value="ECO:0007669"/>
    <property type="project" value="TreeGrafter"/>
</dbReference>
<dbReference type="Pfam" id="PF17176">
    <property type="entry name" value="tRNA_bind_3"/>
    <property type="match status" value="1"/>
</dbReference>
<dbReference type="FunFam" id="3.40.50.11040:FF:000003">
    <property type="entry name" value="tRNA(Met) cytidine acetyltransferase TmcA"/>
    <property type="match status" value="1"/>
</dbReference>
<dbReference type="SUPFAM" id="SSF52540">
    <property type="entry name" value="P-loop containing nucleoside triphosphate hydrolases"/>
    <property type="match status" value="1"/>
</dbReference>
<evidence type="ECO:0000256" key="3">
    <source>
        <dbReference type="ARBA" id="ARBA00022679"/>
    </source>
</evidence>
<dbReference type="SUPFAM" id="SSF55729">
    <property type="entry name" value="Acyl-CoA N-acyltransferases (Nat)"/>
    <property type="match status" value="1"/>
</dbReference>
<gene>
    <name evidence="9" type="primary">tmcA</name>
    <name evidence="12" type="ORF">DDT54_01795</name>
    <name evidence="13" type="ORF">EH206_15920</name>
</gene>
<keyword evidence="7 9" id="KW-0694">RNA-binding</keyword>
<name>A0A2U1UWM2_9GAMM</name>
<dbReference type="FunFam" id="3.40.50.300:FF:001011">
    <property type="entry name" value="tRNA(Met) cytidine acetyltransferase TmcA"/>
    <property type="match status" value="1"/>
</dbReference>
<dbReference type="GO" id="GO:0005737">
    <property type="term" value="C:cytoplasm"/>
    <property type="evidence" value="ECO:0007669"/>
    <property type="project" value="UniProtKB-SubCell"/>
</dbReference>
<evidence type="ECO:0000256" key="5">
    <source>
        <dbReference type="ARBA" id="ARBA00022741"/>
    </source>
</evidence>
<dbReference type="GO" id="GO:0002101">
    <property type="term" value="P:tRNA wobble cytosine modification"/>
    <property type="evidence" value="ECO:0007669"/>
    <property type="project" value="UniProtKB-UniRule"/>
</dbReference>
<protein>
    <recommendedName>
        <fullName evidence="9">tRNA(Met) cytidine acetyltransferase TmcA</fullName>
        <ecNumber evidence="9">2.3.1.193</ecNumber>
    </recommendedName>
</protein>
<dbReference type="Pfam" id="PF08351">
    <property type="entry name" value="TmcA_N"/>
    <property type="match status" value="1"/>
</dbReference>
<evidence type="ECO:0000256" key="10">
    <source>
        <dbReference type="SAM" id="MobiDB-lite"/>
    </source>
</evidence>
<dbReference type="InterPro" id="IPR038321">
    <property type="entry name" value="TmcA_C_sf"/>
</dbReference>
<evidence type="ECO:0000313" key="13">
    <source>
        <dbReference type="EMBL" id="QCR05536.1"/>
    </source>
</evidence>
<dbReference type="PANTHER" id="PTHR10925:SF5">
    <property type="entry name" value="RNA CYTIDINE ACETYLTRANSFERASE"/>
    <property type="match status" value="1"/>
</dbReference>
<reference evidence="12 14" key="1">
    <citation type="submission" date="2018-04" db="EMBL/GenBank/DDBJ databases">
        <title>Brenneria corticis sp.nov.</title>
        <authorList>
            <person name="Li Y."/>
        </authorList>
    </citation>
    <scope>NUCLEOTIDE SEQUENCE [LARGE SCALE GENOMIC DNA]</scope>
    <source>
        <strain evidence="12 14">LMG 2694</strain>
    </source>
</reference>
<feature type="binding site" evidence="9">
    <location>
        <position position="182"/>
    </location>
    <ligand>
        <name>ATP</name>
        <dbReference type="ChEBI" id="CHEBI:30616"/>
    </ligand>
</feature>
<dbReference type="Proteomes" id="UP000303847">
    <property type="component" value="Chromosome"/>
</dbReference>
<dbReference type="CDD" id="cd04301">
    <property type="entry name" value="NAT_SF"/>
    <property type="match status" value="1"/>
</dbReference>
<comment type="catalytic activity">
    <reaction evidence="9">
        <text>cytidine(34) in elongator tRNA(Met) + acetyl-CoA + ATP + H2O = N(4)-acetylcytidine(34) in elongator tRNA(Met) + ADP + phosphate + CoA + H(+)</text>
        <dbReference type="Rhea" id="RHEA:43788"/>
        <dbReference type="Rhea" id="RHEA-COMP:10693"/>
        <dbReference type="Rhea" id="RHEA-COMP:10694"/>
        <dbReference type="ChEBI" id="CHEBI:15377"/>
        <dbReference type="ChEBI" id="CHEBI:15378"/>
        <dbReference type="ChEBI" id="CHEBI:30616"/>
        <dbReference type="ChEBI" id="CHEBI:43474"/>
        <dbReference type="ChEBI" id="CHEBI:57287"/>
        <dbReference type="ChEBI" id="CHEBI:57288"/>
        <dbReference type="ChEBI" id="CHEBI:74900"/>
        <dbReference type="ChEBI" id="CHEBI:82748"/>
        <dbReference type="ChEBI" id="CHEBI:456216"/>
        <dbReference type="EC" id="2.3.1.193"/>
    </reaction>
</comment>
<dbReference type="InterPro" id="IPR007807">
    <property type="entry name" value="TcmA/NAT10_helicase"/>
</dbReference>
<comment type="subcellular location">
    <subcellularLocation>
        <location evidence="9">Cytoplasm</location>
    </subcellularLocation>
</comment>
<organism evidence="12 14">
    <name type="scientific">Brenneria nigrifluens DSM 30175 = ATCC 13028</name>
    <dbReference type="NCBI Taxonomy" id="1121120"/>
    <lineage>
        <taxon>Bacteria</taxon>
        <taxon>Pseudomonadati</taxon>
        <taxon>Pseudomonadota</taxon>
        <taxon>Gammaproteobacteria</taxon>
        <taxon>Enterobacterales</taxon>
        <taxon>Pectobacteriaceae</taxon>
        <taxon>Brenneria</taxon>
    </lineage>
</organism>
<keyword evidence="8 9" id="KW-0012">Acyltransferase</keyword>
<accession>A0A2U1UWM2</accession>
<dbReference type="InterPro" id="IPR000182">
    <property type="entry name" value="GNAT_dom"/>
</dbReference>
<dbReference type="InterPro" id="IPR027417">
    <property type="entry name" value="P-loop_NTPase"/>
</dbReference>
<dbReference type="EC" id="2.3.1.193" evidence="9"/>
<dbReference type="GO" id="GO:1904812">
    <property type="term" value="P:rRNA acetylation involved in maturation of SSU-rRNA"/>
    <property type="evidence" value="ECO:0007669"/>
    <property type="project" value="TreeGrafter"/>
</dbReference>
<evidence type="ECO:0000313" key="12">
    <source>
        <dbReference type="EMBL" id="PWC26079.1"/>
    </source>
</evidence>
<feature type="region of interest" description="Disordered" evidence="10">
    <location>
        <begin position="159"/>
        <end position="179"/>
    </location>
</feature>
<keyword evidence="4 9" id="KW-0819">tRNA processing</keyword>
<comment type="similarity">
    <text evidence="9">Belongs to the TmcA family.</text>
</comment>
<comment type="caution">
    <text evidence="9">Lacks conserved residue(s) required for the propagation of feature annotation.</text>
</comment>
<keyword evidence="15" id="KW-1185">Reference proteome</keyword>
<feature type="binding site" evidence="9">
    <location>
        <begin position="474"/>
        <end position="476"/>
    </location>
    <ligand>
        <name>acetyl-CoA</name>
        <dbReference type="ChEBI" id="CHEBI:57288"/>
    </ligand>
</feature>
<dbReference type="Gene3D" id="3.40.50.300">
    <property type="entry name" value="P-loop containing nucleotide triphosphate hydrolases"/>
    <property type="match status" value="1"/>
</dbReference>
<dbReference type="AlphaFoldDB" id="A0A2U1UWM2"/>
<dbReference type="GO" id="GO:0005524">
    <property type="term" value="F:ATP binding"/>
    <property type="evidence" value="ECO:0007669"/>
    <property type="project" value="UniProtKB-UniRule"/>
</dbReference>
<dbReference type="PANTHER" id="PTHR10925">
    <property type="entry name" value="N-ACETYLTRANSFERASE 10"/>
    <property type="match status" value="1"/>
</dbReference>
<dbReference type="GO" id="GO:0051391">
    <property type="term" value="P:tRNA acetylation"/>
    <property type="evidence" value="ECO:0007669"/>
    <property type="project" value="UniProtKB-UniRule"/>
</dbReference>
<evidence type="ECO:0000256" key="8">
    <source>
        <dbReference type="ARBA" id="ARBA00023315"/>
    </source>
</evidence>
<evidence type="ECO:0000256" key="9">
    <source>
        <dbReference type="HAMAP-Rule" id="MF_01886"/>
    </source>
</evidence>
<dbReference type="Gene3D" id="1.20.120.890">
    <property type="entry name" value="tRNA(Met) cytidine acetyltransferase, tail domain"/>
    <property type="match status" value="1"/>
</dbReference>
<comment type="function">
    <text evidence="9">Catalyzes the formation of N(4)-acetylcytidine (ac(4)C) at the wobble position of tRNA(Met), by using acetyl-CoA as an acetyl donor and ATP (or GTP).</text>
</comment>
<evidence type="ECO:0000313" key="14">
    <source>
        <dbReference type="Proteomes" id="UP000295985"/>
    </source>
</evidence>
<dbReference type="Pfam" id="PF13718">
    <property type="entry name" value="GNAT_acetyltr_2"/>
    <property type="match status" value="1"/>
</dbReference>
<dbReference type="EMBL" id="QDKK01000001">
    <property type="protein sequence ID" value="PWC26079.1"/>
    <property type="molecule type" value="Genomic_DNA"/>
</dbReference>
<dbReference type="Pfam" id="PF05127">
    <property type="entry name" value="NAT10_TcmA_helicase"/>
    <property type="match status" value="1"/>
</dbReference>
<dbReference type="InterPro" id="IPR033442">
    <property type="entry name" value="TmcA_tRNA_bind"/>
</dbReference>
<dbReference type="InterPro" id="IPR024914">
    <property type="entry name" value="tRNA_acetyltr_TmcA"/>
</dbReference>
<evidence type="ECO:0000256" key="2">
    <source>
        <dbReference type="ARBA" id="ARBA00022555"/>
    </source>
</evidence>
<evidence type="ECO:0000256" key="6">
    <source>
        <dbReference type="ARBA" id="ARBA00022840"/>
    </source>
</evidence>
<evidence type="ECO:0000256" key="1">
    <source>
        <dbReference type="ARBA" id="ARBA00022490"/>
    </source>
</evidence>
<feature type="binding site" evidence="9">
    <location>
        <position position="326"/>
    </location>
    <ligand>
        <name>ATP</name>
        <dbReference type="ChEBI" id="CHEBI:30616"/>
    </ligand>
</feature>
<dbReference type="InterPro" id="IPR013562">
    <property type="entry name" value="TmcA/NAT10_N"/>
</dbReference>
<keyword evidence="6 9" id="KW-0067">ATP-binding</keyword>
<dbReference type="InterPro" id="IPR016181">
    <property type="entry name" value="Acyl_CoA_acyltransferase"/>
</dbReference>